<feature type="transmembrane region" description="Helical" evidence="1">
    <location>
        <begin position="99"/>
        <end position="129"/>
    </location>
</feature>
<evidence type="ECO:0000313" key="3">
    <source>
        <dbReference type="Proteomes" id="UP000569329"/>
    </source>
</evidence>
<name>A0A839DPC1_9PSEU</name>
<feature type="transmembrane region" description="Helical" evidence="1">
    <location>
        <begin position="21"/>
        <end position="44"/>
    </location>
</feature>
<evidence type="ECO:0008006" key="4">
    <source>
        <dbReference type="Google" id="ProtNLM"/>
    </source>
</evidence>
<proteinExistence type="predicted"/>
<keyword evidence="1" id="KW-1133">Transmembrane helix</keyword>
<evidence type="ECO:0000313" key="2">
    <source>
        <dbReference type="EMBL" id="MBA8823334.1"/>
    </source>
</evidence>
<dbReference type="EMBL" id="JACGWZ010000001">
    <property type="protein sequence ID" value="MBA8823334.1"/>
    <property type="molecule type" value="Genomic_DNA"/>
</dbReference>
<accession>A0A839DPC1</accession>
<dbReference type="AlphaFoldDB" id="A0A839DPC1"/>
<reference evidence="2 3" key="1">
    <citation type="submission" date="2020-07" db="EMBL/GenBank/DDBJ databases">
        <title>Sequencing the genomes of 1000 actinobacteria strains.</title>
        <authorList>
            <person name="Klenk H.-P."/>
        </authorList>
    </citation>
    <scope>NUCLEOTIDE SEQUENCE [LARGE SCALE GENOMIC DNA]</scope>
    <source>
        <strain evidence="2 3">DSM 45975</strain>
    </source>
</reference>
<feature type="transmembrane region" description="Helical" evidence="1">
    <location>
        <begin position="64"/>
        <end position="87"/>
    </location>
</feature>
<evidence type="ECO:0000256" key="1">
    <source>
        <dbReference type="SAM" id="Phobius"/>
    </source>
</evidence>
<sequence length="182" mass="19165">MRAAARRAAPTPPSARRCAPLRLTAYGTALLALLHAAPSAYWALGGTGLLPTVGGRPEVFARSGGTASVALLAALAVLKLAGCLVALALVRARSRCLPWWLLSGVALAGGLVLTLYGGVLTLVGAIALFGAFGPPTDVTALYWHVLLWDPWFLLWGALLTIAALRRFRLARWAASRDRDESV</sequence>
<organism evidence="2 3">
    <name type="scientific">Halosaccharopolyspora lacisalsi</name>
    <dbReference type="NCBI Taxonomy" id="1000566"/>
    <lineage>
        <taxon>Bacteria</taxon>
        <taxon>Bacillati</taxon>
        <taxon>Actinomycetota</taxon>
        <taxon>Actinomycetes</taxon>
        <taxon>Pseudonocardiales</taxon>
        <taxon>Pseudonocardiaceae</taxon>
        <taxon>Halosaccharopolyspora</taxon>
    </lineage>
</organism>
<dbReference type="Pfam" id="PF13160">
    <property type="entry name" value="DUF3995"/>
    <property type="match status" value="1"/>
</dbReference>
<comment type="caution">
    <text evidence="2">The sequence shown here is derived from an EMBL/GenBank/DDBJ whole genome shotgun (WGS) entry which is preliminary data.</text>
</comment>
<gene>
    <name evidence="2" type="ORF">FHX42_000663</name>
</gene>
<dbReference type="InterPro" id="IPR025058">
    <property type="entry name" value="DUF3995"/>
</dbReference>
<keyword evidence="1" id="KW-0472">Membrane</keyword>
<feature type="transmembrane region" description="Helical" evidence="1">
    <location>
        <begin position="141"/>
        <end position="164"/>
    </location>
</feature>
<dbReference type="RefSeq" id="WP_182542662.1">
    <property type="nucleotide sequence ID" value="NZ_JACGWZ010000001.1"/>
</dbReference>
<keyword evidence="3" id="KW-1185">Reference proteome</keyword>
<keyword evidence="1" id="KW-0812">Transmembrane</keyword>
<protein>
    <recommendedName>
        <fullName evidence="4">DUF3995 domain-containing protein</fullName>
    </recommendedName>
</protein>
<dbReference type="Proteomes" id="UP000569329">
    <property type="component" value="Unassembled WGS sequence"/>
</dbReference>